<dbReference type="Pfam" id="PF00650">
    <property type="entry name" value="CRAL_TRIO"/>
    <property type="match status" value="1"/>
</dbReference>
<proteinExistence type="predicted"/>
<protein>
    <recommendedName>
        <fullName evidence="2">CRAL-TRIO domain-containing protein</fullName>
    </recommendedName>
</protein>
<dbReference type="InterPro" id="IPR036865">
    <property type="entry name" value="CRAL-TRIO_dom_sf"/>
</dbReference>
<feature type="region of interest" description="Disordered" evidence="1">
    <location>
        <begin position="20"/>
        <end position="53"/>
    </location>
</feature>
<dbReference type="AlphaFoldDB" id="A0AAD2G3Y8"/>
<organism evidence="3 4">
    <name type="scientific">Cylindrotheca closterium</name>
    <dbReference type="NCBI Taxonomy" id="2856"/>
    <lineage>
        <taxon>Eukaryota</taxon>
        <taxon>Sar</taxon>
        <taxon>Stramenopiles</taxon>
        <taxon>Ochrophyta</taxon>
        <taxon>Bacillariophyta</taxon>
        <taxon>Bacillariophyceae</taxon>
        <taxon>Bacillariophycidae</taxon>
        <taxon>Bacillariales</taxon>
        <taxon>Bacillariaceae</taxon>
        <taxon>Cylindrotheca</taxon>
    </lineage>
</organism>
<dbReference type="CDD" id="cd00170">
    <property type="entry name" value="SEC14"/>
    <property type="match status" value="1"/>
</dbReference>
<dbReference type="InterPro" id="IPR001251">
    <property type="entry name" value="CRAL-TRIO_dom"/>
</dbReference>
<dbReference type="Proteomes" id="UP001295423">
    <property type="component" value="Unassembled WGS sequence"/>
</dbReference>
<feature type="compositionally biased region" description="Polar residues" evidence="1">
    <location>
        <begin position="40"/>
        <end position="53"/>
    </location>
</feature>
<sequence>MAKIMFPKAALALMQNMRQSNANDSSDGGSSFTTDDRCDSSISPSKDGSFQYPRTQKEEECLRKLKEECRLANISASDITIFRFACFHDFNFDVARPAMIAKYNDPRLHLRMDDELLDQFQNKVIFPLPGLRTKNMKHEVLYFYACRHFPATMDTDLLLRNMTYILNDMSLTEQQCRNGVVMIIDLNHFTFKNFTPESSNKFFEALQQVPTKVETTIILNGPRWFPKVYRHLFKKMLSKENARRVLILKQPQQLQNHLMDGCEKYLPVEMGYWVDSSEIIDDFVDMKLHNESNH</sequence>
<gene>
    <name evidence="3" type="ORF">CYCCA115_LOCUS19229</name>
</gene>
<dbReference type="Gene3D" id="3.40.525.10">
    <property type="entry name" value="CRAL-TRIO lipid binding domain"/>
    <property type="match status" value="1"/>
</dbReference>
<dbReference type="EMBL" id="CAKOGP040002091">
    <property type="protein sequence ID" value="CAJ1961503.1"/>
    <property type="molecule type" value="Genomic_DNA"/>
</dbReference>
<dbReference type="SUPFAM" id="SSF52087">
    <property type="entry name" value="CRAL/TRIO domain"/>
    <property type="match status" value="1"/>
</dbReference>
<keyword evidence="4" id="KW-1185">Reference proteome</keyword>
<feature type="compositionally biased region" description="Low complexity" evidence="1">
    <location>
        <begin position="20"/>
        <end position="33"/>
    </location>
</feature>
<dbReference type="PROSITE" id="PS50191">
    <property type="entry name" value="CRAL_TRIO"/>
    <property type="match status" value="1"/>
</dbReference>
<name>A0AAD2G3Y8_9STRA</name>
<evidence type="ECO:0000313" key="4">
    <source>
        <dbReference type="Proteomes" id="UP001295423"/>
    </source>
</evidence>
<feature type="domain" description="CRAL-TRIO" evidence="2">
    <location>
        <begin position="113"/>
        <end position="278"/>
    </location>
</feature>
<evidence type="ECO:0000313" key="3">
    <source>
        <dbReference type="EMBL" id="CAJ1961503.1"/>
    </source>
</evidence>
<accession>A0AAD2G3Y8</accession>
<comment type="caution">
    <text evidence="3">The sequence shown here is derived from an EMBL/GenBank/DDBJ whole genome shotgun (WGS) entry which is preliminary data.</text>
</comment>
<evidence type="ECO:0000256" key="1">
    <source>
        <dbReference type="SAM" id="MobiDB-lite"/>
    </source>
</evidence>
<evidence type="ECO:0000259" key="2">
    <source>
        <dbReference type="PROSITE" id="PS50191"/>
    </source>
</evidence>
<reference evidence="3" key="1">
    <citation type="submission" date="2023-08" db="EMBL/GenBank/DDBJ databases">
        <authorList>
            <person name="Audoor S."/>
            <person name="Bilcke G."/>
        </authorList>
    </citation>
    <scope>NUCLEOTIDE SEQUENCE</scope>
</reference>